<dbReference type="Gene3D" id="3.30.1520.10">
    <property type="entry name" value="Phox-like domain"/>
    <property type="match status" value="1"/>
</dbReference>
<feature type="compositionally biased region" description="Low complexity" evidence="2">
    <location>
        <begin position="462"/>
        <end position="475"/>
    </location>
</feature>
<feature type="compositionally biased region" description="Low complexity" evidence="2">
    <location>
        <begin position="707"/>
        <end position="719"/>
    </location>
</feature>
<evidence type="ECO:0000256" key="2">
    <source>
        <dbReference type="SAM" id="MobiDB-lite"/>
    </source>
</evidence>
<dbReference type="EMBL" id="ML996691">
    <property type="protein sequence ID" value="KAF2402397.1"/>
    <property type="molecule type" value="Genomic_DNA"/>
</dbReference>
<dbReference type="SUPFAM" id="SSF64268">
    <property type="entry name" value="PX domain"/>
    <property type="match status" value="1"/>
</dbReference>
<feature type="compositionally biased region" description="Polar residues" evidence="2">
    <location>
        <begin position="437"/>
        <end position="461"/>
    </location>
</feature>
<dbReference type="AlphaFoldDB" id="A0A6G1I2V9"/>
<dbReference type="FunFam" id="3.30.1520.10:FF:000065">
    <property type="entry name" value="PX domain protein (AFU_orthologue AFUA_2G07450)"/>
    <property type="match status" value="1"/>
</dbReference>
<dbReference type="Pfam" id="PF08628">
    <property type="entry name" value="Nexin_C"/>
    <property type="match status" value="1"/>
</dbReference>
<sequence length="1033" mass="111657">MDAQQCDIADHPTSTGPPNPSSTADNDAKQPEQLSATADLTPQSFQATAQQLTDQALRFLSSASNETLGACLVGLGATTYLVLGRVGLVLMGVAGGVVLHATWEAGSTDGKSREEEEWRRKQAGVDIVQQALDWRRKQHEALNTEGEEQVRVERHPGITLDFSSFQPETAAALNELTDAVIRDYVKWWYLPILPDEGVFPNSCQQTFAAFLLSLSGHLSRKRPADVFLDFLTNSSSILIVYIGELSSALSSAPVTTVPEAIASYVEQRPDSSLANVMDVEQQRKKLNLVAEDILEVFLEHKAYNCEPVRLFLQQVLAKLILEVTIQRCSKPEFFNGWIIYLLQDGEPEIMKEIDAGVDGLTAANPPPDTVAKVDPNIPNHTAQQSQHKRAMSRAQEAMDEAMREAQRLTQLIIEEDAKKAQGQASTPVETATEAAAKQQSGPPSTTLSDTSESTPQGVHTPSSSHSESAVDESVATQAASVSLEKATDDIPAAPFTSFDQILPQVPTAFREDSGKAKREIPPLTLYNALINIFDDSMPGDRTAIRSKPTTEYLIQVEPASSHHSGWMTARKLVDFENLHEILRRIAQVSGGQKFTEAHPAMPQWKGRTKNAFREDLERYLSDAVQHRPLAESDGLKRFLEKDTVAAKSSSSGKGGFTGLGWPAPSAFENAGKGMMDALAKAPTGIAGGGKALIGGVTGVLGNKSAKKGSSLSTSRSSISVDRPPLETRMSTSSISIKSVDGGNDSSPIVDTQPSLIPQMEKPPSIMEVEPESKSRDSPSNSKPTSIRESVEITAVLSGDQLINLPPPPSDITDDYTPEPTSRSQSLYEPETAPCVSTSTISTEPAVAPVLPAEPTPALPPVRKIVKPKAPLTEEEARVAVELLFAIINELYTMSSAWTLRRRLLLAAKTFLLRPGNPQLESIRQLLQASVLDANTSDAGVAGLLRQLRANTLPTEEELKAWPAESSAEEKEEMRVKARKLLVERGMPQALTSVMGTAASGEALGRVFDCLQTEQVVRGLVFGLVLQAARAVTQ</sequence>
<dbReference type="InterPro" id="IPR036871">
    <property type="entry name" value="PX_dom_sf"/>
</dbReference>
<dbReference type="InterPro" id="IPR013937">
    <property type="entry name" value="Sorting_nexin_C"/>
</dbReference>
<reference evidence="4" key="1">
    <citation type="journal article" date="2020" name="Stud. Mycol.">
        <title>101 Dothideomycetes genomes: a test case for predicting lifestyles and emergence of pathogens.</title>
        <authorList>
            <person name="Haridas S."/>
            <person name="Albert R."/>
            <person name="Binder M."/>
            <person name="Bloem J."/>
            <person name="Labutti K."/>
            <person name="Salamov A."/>
            <person name="Andreopoulos B."/>
            <person name="Baker S."/>
            <person name="Barry K."/>
            <person name="Bills G."/>
            <person name="Bluhm B."/>
            <person name="Cannon C."/>
            <person name="Castanera R."/>
            <person name="Culley D."/>
            <person name="Daum C."/>
            <person name="Ezra D."/>
            <person name="Gonzalez J."/>
            <person name="Henrissat B."/>
            <person name="Kuo A."/>
            <person name="Liang C."/>
            <person name="Lipzen A."/>
            <person name="Lutzoni F."/>
            <person name="Magnuson J."/>
            <person name="Mondo S."/>
            <person name="Nolan M."/>
            <person name="Ohm R."/>
            <person name="Pangilinan J."/>
            <person name="Park H.-J."/>
            <person name="Ramirez L."/>
            <person name="Alfaro M."/>
            <person name="Sun H."/>
            <person name="Tritt A."/>
            <person name="Yoshinaga Y."/>
            <person name="Zwiers L.-H."/>
            <person name="Turgeon B."/>
            <person name="Goodwin S."/>
            <person name="Spatafora J."/>
            <person name="Crous P."/>
            <person name="Grigoriev I."/>
        </authorList>
    </citation>
    <scope>NUCLEOTIDE SEQUENCE</scope>
    <source>
        <strain evidence="4">CBS 262.69</strain>
    </source>
</reference>
<dbReference type="Proteomes" id="UP000799640">
    <property type="component" value="Unassembled WGS sequence"/>
</dbReference>
<evidence type="ECO:0000259" key="3">
    <source>
        <dbReference type="PROSITE" id="PS51207"/>
    </source>
</evidence>
<evidence type="ECO:0000313" key="5">
    <source>
        <dbReference type="Proteomes" id="UP000799640"/>
    </source>
</evidence>
<feature type="region of interest" description="Disordered" evidence="2">
    <location>
        <begin position="703"/>
        <end position="787"/>
    </location>
</feature>
<feature type="compositionally biased region" description="Polar residues" evidence="2">
    <location>
        <begin position="743"/>
        <end position="755"/>
    </location>
</feature>
<name>A0A6G1I2V9_9PEZI</name>
<evidence type="ECO:0000256" key="1">
    <source>
        <dbReference type="ARBA" id="ARBA00010883"/>
    </source>
</evidence>
<dbReference type="PANTHER" id="PTHR22775:SF47">
    <property type="entry name" value="MEIOTICALLY UP-REGULATED GENE 122 PROTEIN"/>
    <property type="match status" value="1"/>
</dbReference>
<feature type="region of interest" description="Disordered" evidence="2">
    <location>
        <begin position="418"/>
        <end position="482"/>
    </location>
</feature>
<comment type="similarity">
    <text evidence="1">Belongs to the sorting nexin family.</text>
</comment>
<accession>A0A6G1I2V9</accession>
<dbReference type="OrthoDB" id="41200at2759"/>
<feature type="region of interest" description="Disordered" evidence="2">
    <location>
        <begin position="362"/>
        <end position="403"/>
    </location>
</feature>
<evidence type="ECO:0000313" key="4">
    <source>
        <dbReference type="EMBL" id="KAF2402397.1"/>
    </source>
</evidence>
<dbReference type="InterPro" id="IPR001683">
    <property type="entry name" value="PX_dom"/>
</dbReference>
<dbReference type="InterPro" id="IPR003114">
    <property type="entry name" value="Phox_assoc"/>
</dbReference>
<dbReference type="CDD" id="cd06093">
    <property type="entry name" value="PX_domain"/>
    <property type="match status" value="1"/>
</dbReference>
<feature type="region of interest" description="Disordered" evidence="2">
    <location>
        <begin position="800"/>
        <end position="830"/>
    </location>
</feature>
<dbReference type="GO" id="GO:0035091">
    <property type="term" value="F:phosphatidylinositol binding"/>
    <property type="evidence" value="ECO:0007669"/>
    <property type="project" value="InterPro"/>
</dbReference>
<gene>
    <name evidence="4" type="ORF">EJ06DRAFT_490811</name>
</gene>
<protein>
    <recommendedName>
        <fullName evidence="3">PXA domain-containing protein</fullName>
    </recommendedName>
</protein>
<organism evidence="4 5">
    <name type="scientific">Trichodelitschia bisporula</name>
    <dbReference type="NCBI Taxonomy" id="703511"/>
    <lineage>
        <taxon>Eukaryota</taxon>
        <taxon>Fungi</taxon>
        <taxon>Dikarya</taxon>
        <taxon>Ascomycota</taxon>
        <taxon>Pezizomycotina</taxon>
        <taxon>Dothideomycetes</taxon>
        <taxon>Dothideomycetes incertae sedis</taxon>
        <taxon>Phaeotrichales</taxon>
        <taxon>Phaeotrichaceae</taxon>
        <taxon>Trichodelitschia</taxon>
    </lineage>
</organism>
<dbReference type="Pfam" id="PF00787">
    <property type="entry name" value="PX"/>
    <property type="match status" value="1"/>
</dbReference>
<dbReference type="Pfam" id="PF02194">
    <property type="entry name" value="PXA"/>
    <property type="match status" value="1"/>
</dbReference>
<dbReference type="PANTHER" id="PTHR22775">
    <property type="entry name" value="SORTING NEXIN"/>
    <property type="match status" value="1"/>
</dbReference>
<keyword evidence="5" id="KW-1185">Reference proteome</keyword>
<dbReference type="PROSITE" id="PS51207">
    <property type="entry name" value="PXA"/>
    <property type="match status" value="1"/>
</dbReference>
<feature type="compositionally biased region" description="Polar residues" evidence="2">
    <location>
        <begin position="777"/>
        <end position="787"/>
    </location>
</feature>
<dbReference type="SMART" id="SM00313">
    <property type="entry name" value="PXA"/>
    <property type="match status" value="1"/>
</dbReference>
<feature type="domain" description="PXA" evidence="3">
    <location>
        <begin position="166"/>
        <end position="346"/>
    </location>
</feature>
<proteinExistence type="inferred from homology"/>
<feature type="region of interest" description="Disordered" evidence="2">
    <location>
        <begin position="1"/>
        <end position="31"/>
    </location>
</feature>